<dbReference type="GO" id="GO:0071555">
    <property type="term" value="P:cell wall organization"/>
    <property type="evidence" value="ECO:0007669"/>
    <property type="project" value="TreeGrafter"/>
</dbReference>
<dbReference type="PROSITE" id="PS51178">
    <property type="entry name" value="PASTA"/>
    <property type="match status" value="1"/>
</dbReference>
<evidence type="ECO:0000259" key="5">
    <source>
        <dbReference type="PROSITE" id="PS51178"/>
    </source>
</evidence>
<dbReference type="CDD" id="cd06575">
    <property type="entry name" value="PASTA_Pbp2x-like_2"/>
    <property type="match status" value="1"/>
</dbReference>
<evidence type="ECO:0000256" key="4">
    <source>
        <dbReference type="SAM" id="Phobius"/>
    </source>
</evidence>
<dbReference type="Proteomes" id="UP000050816">
    <property type="component" value="Unassembled WGS sequence"/>
</dbReference>
<dbReference type="InterPro" id="IPR001460">
    <property type="entry name" value="PCN-bd_Tpept"/>
</dbReference>
<evidence type="ECO:0000313" key="6">
    <source>
        <dbReference type="EMBL" id="KRL90505.1"/>
    </source>
</evidence>
<dbReference type="InterPro" id="IPR012338">
    <property type="entry name" value="Beta-lactam/transpept-like"/>
</dbReference>
<evidence type="ECO:0000256" key="2">
    <source>
        <dbReference type="ARBA" id="ARBA00007171"/>
    </source>
</evidence>
<dbReference type="InterPro" id="IPR036138">
    <property type="entry name" value="PBP_dimer_sf"/>
</dbReference>
<dbReference type="SMART" id="SM00740">
    <property type="entry name" value="PASTA"/>
    <property type="match status" value="2"/>
</dbReference>
<dbReference type="GO" id="GO:0008658">
    <property type="term" value="F:penicillin binding"/>
    <property type="evidence" value="ECO:0007669"/>
    <property type="project" value="InterPro"/>
</dbReference>
<dbReference type="PATRIC" id="fig|1423760.3.peg.1379"/>
<protein>
    <submittedName>
        <fullName evidence="6">Penicillin binding protein 2B</fullName>
    </submittedName>
</protein>
<dbReference type="Pfam" id="PF03793">
    <property type="entry name" value="PASTA"/>
    <property type="match status" value="2"/>
</dbReference>
<keyword evidence="4" id="KW-1133">Transmembrane helix</keyword>
<dbReference type="AlphaFoldDB" id="A0A0R1UAW7"/>
<dbReference type="Pfam" id="PF03717">
    <property type="entry name" value="PBP_dimer"/>
    <property type="match status" value="1"/>
</dbReference>
<dbReference type="Pfam" id="PF00905">
    <property type="entry name" value="Transpeptidase"/>
    <property type="match status" value="1"/>
</dbReference>
<dbReference type="RefSeq" id="WP_056954380.1">
    <property type="nucleotide sequence ID" value="NZ_AZFK01000029.1"/>
</dbReference>
<keyword evidence="3 4" id="KW-0472">Membrane</keyword>
<comment type="similarity">
    <text evidence="2">Belongs to the transpeptidase family.</text>
</comment>
<dbReference type="PANTHER" id="PTHR30627">
    <property type="entry name" value="PEPTIDOGLYCAN D,D-TRANSPEPTIDASE"/>
    <property type="match status" value="1"/>
</dbReference>
<dbReference type="PANTHER" id="PTHR30627:SF26">
    <property type="entry name" value="PENICILLIN-BINDING PROTEIN 2B"/>
    <property type="match status" value="1"/>
</dbReference>
<dbReference type="Gene3D" id="3.40.710.10">
    <property type="entry name" value="DD-peptidase/beta-lactamase superfamily"/>
    <property type="match status" value="1"/>
</dbReference>
<dbReference type="Gene3D" id="2.20.70.70">
    <property type="match status" value="1"/>
</dbReference>
<dbReference type="SUPFAM" id="SSF54184">
    <property type="entry name" value="Penicillin-binding protein 2x (pbp-2x), c-terminal domain"/>
    <property type="match status" value="2"/>
</dbReference>
<dbReference type="Gene3D" id="3.90.1310.10">
    <property type="entry name" value="Penicillin-binding protein 2a (Domain 2)"/>
    <property type="match status" value="1"/>
</dbReference>
<proteinExistence type="inferred from homology"/>
<feature type="domain" description="PASTA" evidence="5">
    <location>
        <begin position="654"/>
        <end position="713"/>
    </location>
</feature>
<comment type="caution">
    <text evidence="6">The sequence shown here is derived from an EMBL/GenBank/DDBJ whole genome shotgun (WGS) entry which is preliminary data.</text>
</comment>
<dbReference type="InterPro" id="IPR005311">
    <property type="entry name" value="PBP_dimer"/>
</dbReference>
<dbReference type="SUPFAM" id="SSF56519">
    <property type="entry name" value="Penicillin binding protein dimerisation domain"/>
    <property type="match status" value="1"/>
</dbReference>
<evidence type="ECO:0000256" key="1">
    <source>
        <dbReference type="ARBA" id="ARBA00004162"/>
    </source>
</evidence>
<evidence type="ECO:0000256" key="3">
    <source>
        <dbReference type="ARBA" id="ARBA00023136"/>
    </source>
</evidence>
<evidence type="ECO:0000313" key="7">
    <source>
        <dbReference type="Proteomes" id="UP000050816"/>
    </source>
</evidence>
<reference evidence="6 7" key="1">
    <citation type="journal article" date="2015" name="Genome Announc.">
        <title>Expanding the biotechnology potential of lactobacilli through comparative genomics of 213 strains and associated genera.</title>
        <authorList>
            <person name="Sun Z."/>
            <person name="Harris H.M."/>
            <person name="McCann A."/>
            <person name="Guo C."/>
            <person name="Argimon S."/>
            <person name="Zhang W."/>
            <person name="Yang X."/>
            <person name="Jeffery I.B."/>
            <person name="Cooney J.C."/>
            <person name="Kagawa T.F."/>
            <person name="Liu W."/>
            <person name="Song Y."/>
            <person name="Salvetti E."/>
            <person name="Wrobel A."/>
            <person name="Rasinkangas P."/>
            <person name="Parkhill J."/>
            <person name="Rea M.C."/>
            <person name="O'Sullivan O."/>
            <person name="Ritari J."/>
            <person name="Douillard F.P."/>
            <person name="Paul Ross R."/>
            <person name="Yang R."/>
            <person name="Briner A.E."/>
            <person name="Felis G.E."/>
            <person name="de Vos W.M."/>
            <person name="Barrangou R."/>
            <person name="Klaenhammer T.R."/>
            <person name="Caufield P.W."/>
            <person name="Cui Y."/>
            <person name="Zhang H."/>
            <person name="O'Toole P.W."/>
        </authorList>
    </citation>
    <scope>NUCLEOTIDE SEQUENCE [LARGE SCALE GENOMIC DNA]</scope>
    <source>
        <strain evidence="6 7">DSM 15946</strain>
    </source>
</reference>
<dbReference type="CDD" id="cd06576">
    <property type="entry name" value="PASTA_Pbp2x-like_1"/>
    <property type="match status" value="1"/>
</dbReference>
<dbReference type="SUPFAM" id="SSF56601">
    <property type="entry name" value="beta-lactamase/transpeptidase-like"/>
    <property type="match status" value="1"/>
</dbReference>
<keyword evidence="4" id="KW-0812">Transmembrane</keyword>
<dbReference type="InterPro" id="IPR005543">
    <property type="entry name" value="PASTA_dom"/>
</dbReference>
<organism evidence="6 7">
    <name type="scientific">Limosilactobacillus ingluviei DSM 15946</name>
    <dbReference type="NCBI Taxonomy" id="1423760"/>
    <lineage>
        <taxon>Bacteria</taxon>
        <taxon>Bacillati</taxon>
        <taxon>Bacillota</taxon>
        <taxon>Bacilli</taxon>
        <taxon>Lactobacillales</taxon>
        <taxon>Lactobacillaceae</taxon>
        <taxon>Limosilactobacillus</taxon>
    </lineage>
</organism>
<dbReference type="EMBL" id="AZFK01000029">
    <property type="protein sequence ID" value="KRL90505.1"/>
    <property type="molecule type" value="Genomic_DNA"/>
</dbReference>
<name>A0A0R1UAW7_9LACO</name>
<dbReference type="InterPro" id="IPR050515">
    <property type="entry name" value="Beta-lactam/transpept"/>
</dbReference>
<dbReference type="Gene3D" id="3.30.70.2110">
    <property type="match status" value="1"/>
</dbReference>
<accession>A0A0R1UAW7</accession>
<sequence length="721" mass="77862">MNEQQSPKRTVKEESHRNHRAFGLGLFLITLLIFSLFIVRFGYIAIFKDVKNHNLKAAAQRMYTNTQIITAKRGTIFDANGNAIAQDTSKYTVVAVLSHTMKEPDGKPLYVKDKEHTAQVLAKYLKAKPQQIKKTLNTKGAFQVQFGPAGSNLSVATMEKIKAEKLPGISFIKTPAREYPEGQFASQLIGLAVPKTNHGTTKLVGQLGLEATKNKLLSGKNGLKKSINDVYGTQMADSTSLGRPVQNGANITTTLDNSLQHDLETLVGKVYGSAKPAGLTAVIMEAKTGKILAATQRPNYKSDAPAWTNALVQDTYEPGSTMKMLTLAAAIDSGHFNPNATYNSGVWNIGGGRVTDWITSGWGSISYKEAFYRSSNVGFAHIEQNMGSSTWMTYLKRFGMLKKVGVYGMGGEQAGYTNFKGTLEQTNTAFGQGITVNVMEMVQAFSAIANHGKMVKPYWIQKVVDPKSGKVLKRVKPQTVGHPIKASTAKQVLKYMQGVIYNKVGTGGAYKVDGYRIAGKTGTAQIGGASGYETGSTAYIYSFAGFAPAKDPKYIIYITMKKPTKVNGSAEQTIASITTPLIKDLLEKEKLKTAKEQGLVKLPNLVGMTTAAAQKGMTNKGLIPVVLGSGEKVQAQSLAAGNQVTLHNRVFLLTGGQVKMPDLTGWSQADVSRLAQVLGLKLESSGGGFVNKQNLKKDSVVKPGQTLRVTYQDRGSVTAKK</sequence>
<feature type="transmembrane region" description="Helical" evidence="4">
    <location>
        <begin position="21"/>
        <end position="46"/>
    </location>
</feature>
<gene>
    <name evidence="6" type="ORF">FC43_GL001310</name>
</gene>
<comment type="subcellular location">
    <subcellularLocation>
        <location evidence="1">Cell membrane</location>
        <topology evidence="1">Single-pass membrane protein</topology>
    </subcellularLocation>
</comment>
<dbReference type="GO" id="GO:0005886">
    <property type="term" value="C:plasma membrane"/>
    <property type="evidence" value="ECO:0007669"/>
    <property type="project" value="UniProtKB-SubCell"/>
</dbReference>